<organism evidence="1 2">
    <name type="scientific">Stylosanthes scabra</name>
    <dbReference type="NCBI Taxonomy" id="79078"/>
    <lineage>
        <taxon>Eukaryota</taxon>
        <taxon>Viridiplantae</taxon>
        <taxon>Streptophyta</taxon>
        <taxon>Embryophyta</taxon>
        <taxon>Tracheophyta</taxon>
        <taxon>Spermatophyta</taxon>
        <taxon>Magnoliopsida</taxon>
        <taxon>eudicotyledons</taxon>
        <taxon>Gunneridae</taxon>
        <taxon>Pentapetalae</taxon>
        <taxon>rosids</taxon>
        <taxon>fabids</taxon>
        <taxon>Fabales</taxon>
        <taxon>Fabaceae</taxon>
        <taxon>Papilionoideae</taxon>
        <taxon>50 kb inversion clade</taxon>
        <taxon>dalbergioids sensu lato</taxon>
        <taxon>Dalbergieae</taxon>
        <taxon>Pterocarpus clade</taxon>
        <taxon>Stylosanthes</taxon>
    </lineage>
</organism>
<comment type="caution">
    <text evidence="1">The sequence shown here is derived from an EMBL/GenBank/DDBJ whole genome shotgun (WGS) entry which is preliminary data.</text>
</comment>
<accession>A0ABU6W0H8</accession>
<feature type="non-terminal residue" evidence="1">
    <location>
        <position position="1"/>
    </location>
</feature>
<proteinExistence type="predicted"/>
<evidence type="ECO:0000313" key="1">
    <source>
        <dbReference type="EMBL" id="MED6178869.1"/>
    </source>
</evidence>
<dbReference type="EMBL" id="JASCZI010158257">
    <property type="protein sequence ID" value="MED6178869.1"/>
    <property type="molecule type" value="Genomic_DNA"/>
</dbReference>
<evidence type="ECO:0000313" key="2">
    <source>
        <dbReference type="Proteomes" id="UP001341840"/>
    </source>
</evidence>
<dbReference type="Proteomes" id="UP001341840">
    <property type="component" value="Unassembled WGS sequence"/>
</dbReference>
<reference evidence="1 2" key="1">
    <citation type="journal article" date="2023" name="Plants (Basel)">
        <title>Bridging the Gap: Combining Genomics and Transcriptomics Approaches to Understand Stylosanthes scabra, an Orphan Legume from the Brazilian Caatinga.</title>
        <authorList>
            <person name="Ferreira-Neto J.R.C."/>
            <person name="da Silva M.D."/>
            <person name="Binneck E."/>
            <person name="de Melo N.F."/>
            <person name="da Silva R.H."/>
            <person name="de Melo A.L.T.M."/>
            <person name="Pandolfi V."/>
            <person name="Bustamante F.O."/>
            <person name="Brasileiro-Vidal A.C."/>
            <person name="Benko-Iseppon A.M."/>
        </authorList>
    </citation>
    <scope>NUCLEOTIDE SEQUENCE [LARGE SCALE GENOMIC DNA]</scope>
    <source>
        <tissue evidence="1">Leaves</tissue>
    </source>
</reference>
<sequence length="132" mass="14674">EAVGSTHPANRILPTNSWSEIEKFRGLQLIKLIPCSMRVVTTLKGGSLIQQPPNVSQVLKGENVFLTSKFETKPEITGPVRPQGIENGYGGVSSRHKTWVVPALRKDSKTAHISQYTLEQISLYVRSQLYLT</sequence>
<protein>
    <submittedName>
        <fullName evidence="1">Uncharacterized protein</fullName>
    </submittedName>
</protein>
<name>A0ABU6W0H8_9FABA</name>
<keyword evidence="2" id="KW-1185">Reference proteome</keyword>
<gene>
    <name evidence="1" type="ORF">PIB30_111607</name>
</gene>